<dbReference type="PANTHER" id="PTHR24373">
    <property type="entry name" value="SLIT RELATED LEUCINE-RICH REPEAT NEURONAL PROTEIN"/>
    <property type="match status" value="1"/>
</dbReference>
<evidence type="ECO:0000256" key="2">
    <source>
        <dbReference type="ARBA" id="ARBA00022729"/>
    </source>
</evidence>
<evidence type="ECO:0000256" key="1">
    <source>
        <dbReference type="ARBA" id="ARBA00022614"/>
    </source>
</evidence>
<accession>A0A8I6RNF7</accession>
<evidence type="ECO:0000313" key="7">
    <source>
        <dbReference type="Proteomes" id="UP000494040"/>
    </source>
</evidence>
<dbReference type="GO" id="GO:0031012">
    <property type="term" value="C:extracellular matrix"/>
    <property type="evidence" value="ECO:0007669"/>
    <property type="project" value="TreeGrafter"/>
</dbReference>
<dbReference type="PROSITE" id="PS51450">
    <property type="entry name" value="LRR"/>
    <property type="match status" value="3"/>
</dbReference>
<dbReference type="Pfam" id="PF00560">
    <property type="entry name" value="LRR_1"/>
    <property type="match status" value="1"/>
</dbReference>
<organism evidence="6 7">
    <name type="scientific">Cimex lectularius</name>
    <name type="common">Bed bug</name>
    <name type="synonym">Acanthia lectularia</name>
    <dbReference type="NCBI Taxonomy" id="79782"/>
    <lineage>
        <taxon>Eukaryota</taxon>
        <taxon>Metazoa</taxon>
        <taxon>Ecdysozoa</taxon>
        <taxon>Arthropoda</taxon>
        <taxon>Hexapoda</taxon>
        <taxon>Insecta</taxon>
        <taxon>Pterygota</taxon>
        <taxon>Neoptera</taxon>
        <taxon>Paraneoptera</taxon>
        <taxon>Hemiptera</taxon>
        <taxon>Heteroptera</taxon>
        <taxon>Panheteroptera</taxon>
        <taxon>Cimicomorpha</taxon>
        <taxon>Cimicidae</taxon>
        <taxon>Cimex</taxon>
    </lineage>
</organism>
<proteinExistence type="predicted"/>
<dbReference type="Gene3D" id="3.80.10.10">
    <property type="entry name" value="Ribonuclease Inhibitor"/>
    <property type="match status" value="3"/>
</dbReference>
<evidence type="ECO:0000313" key="6">
    <source>
        <dbReference type="EnsemblMetazoa" id="XP_014249535.1"/>
    </source>
</evidence>
<name>A0A8I6RNF7_CIMLE</name>
<feature type="signal peptide" evidence="5">
    <location>
        <begin position="1"/>
        <end position="22"/>
    </location>
</feature>
<dbReference type="KEGG" id="clec:106666693"/>
<feature type="chain" id="PRO_5035238948" evidence="5">
    <location>
        <begin position="23"/>
        <end position="577"/>
    </location>
</feature>
<dbReference type="PANTHER" id="PTHR24373:SF275">
    <property type="entry name" value="TIR DOMAIN-CONTAINING PROTEIN"/>
    <property type="match status" value="1"/>
</dbReference>
<keyword evidence="4" id="KW-0812">Transmembrane</keyword>
<keyword evidence="1" id="KW-0433">Leucine-rich repeat</keyword>
<dbReference type="OMA" id="RDRYAMR"/>
<keyword evidence="4" id="KW-0472">Membrane</keyword>
<dbReference type="SUPFAM" id="SSF52058">
    <property type="entry name" value="L domain-like"/>
    <property type="match status" value="1"/>
</dbReference>
<protein>
    <submittedName>
        <fullName evidence="6">Uncharacterized protein</fullName>
    </submittedName>
</protein>
<evidence type="ECO:0000256" key="4">
    <source>
        <dbReference type="SAM" id="Phobius"/>
    </source>
</evidence>
<evidence type="ECO:0000256" key="3">
    <source>
        <dbReference type="ARBA" id="ARBA00022737"/>
    </source>
</evidence>
<dbReference type="EnsemblMetazoa" id="XM_014394049.2">
    <property type="protein sequence ID" value="XP_014249535.1"/>
    <property type="gene ID" value="LOC106666693"/>
</dbReference>
<sequence>MKEKKMGIGLLVLCLMLGGSYSFCPKDCKCFDTPKKTVKCTKGGMTGPIPVKEIDTQTEFLTITAPEENENSMTIGPIFQEFQHLLKLEITHSNLPAIGKHTFWGVKKLQRLTLTNNNISQVLDYNFRGLANLIELNLDHNRIESMGSGTFCHLPELKKLTLSNNHLKELSPRLFLKLGKLSFLDLSYNNLGHLDPGVFKDVQDLVVLHCRGCALRTINPQIYSILSSLEDLDIGDNEFKYLDPYIFRDLKKLRTLLMDGNHFPVVLEPTFASQGKLETLNLARNRIAKVTTHAFDNLTSLRELDLSYNKLDKLEPTTFVPLADNLVKIAVSGNNIDISEFKYVLQVIRHVQDLYIADLGFTIHDLPLGLFAPLEELKFVNMSGNELTHLPVHLFSPVSNLISLDISRNKFHGLDERLIVKLESVVVYLDENPWACDLCHITAMLSRINESQWIKKAVCSLPYNLKGRTLDSLTMNSLSWCGSGLGYRDEGFAGLALTHNTQLGLIAAGAAVALLVITMAAVVTGLLYNRHHAAFYYTNEEKRKAEQQKIYAEPEKKVSIATIDEITKDPELQVLAS</sequence>
<gene>
    <name evidence="6" type="primary">106666693</name>
</gene>
<keyword evidence="3" id="KW-0677">Repeat</keyword>
<dbReference type="OrthoDB" id="9229163at2759"/>
<dbReference type="Pfam" id="PF13855">
    <property type="entry name" value="LRR_8"/>
    <property type="match status" value="3"/>
</dbReference>
<dbReference type="Proteomes" id="UP000494040">
    <property type="component" value="Unassembled WGS sequence"/>
</dbReference>
<dbReference type="AlphaFoldDB" id="A0A8I6RNF7"/>
<reference evidence="6" key="1">
    <citation type="submission" date="2022-01" db="UniProtKB">
        <authorList>
            <consortium name="EnsemblMetazoa"/>
        </authorList>
    </citation>
    <scope>IDENTIFICATION</scope>
</reference>
<dbReference type="InterPro" id="IPR050328">
    <property type="entry name" value="Dev_Immune_Receptor"/>
</dbReference>
<dbReference type="PRINTS" id="PR00019">
    <property type="entry name" value="LEURICHRPT"/>
</dbReference>
<dbReference type="GO" id="GO:0005615">
    <property type="term" value="C:extracellular space"/>
    <property type="evidence" value="ECO:0007669"/>
    <property type="project" value="TreeGrafter"/>
</dbReference>
<dbReference type="SMART" id="SM00369">
    <property type="entry name" value="LRR_TYP"/>
    <property type="match status" value="10"/>
</dbReference>
<feature type="transmembrane region" description="Helical" evidence="4">
    <location>
        <begin position="503"/>
        <end position="528"/>
    </location>
</feature>
<keyword evidence="4" id="KW-1133">Transmembrane helix</keyword>
<keyword evidence="7" id="KW-1185">Reference proteome</keyword>
<keyword evidence="2 5" id="KW-0732">Signal</keyword>
<dbReference type="InterPro" id="IPR001611">
    <property type="entry name" value="Leu-rich_rpt"/>
</dbReference>
<dbReference type="InterPro" id="IPR003591">
    <property type="entry name" value="Leu-rich_rpt_typical-subtyp"/>
</dbReference>
<dbReference type="FunFam" id="3.80.10.10:FF:001164">
    <property type="entry name" value="GH01279p"/>
    <property type="match status" value="1"/>
</dbReference>
<dbReference type="InterPro" id="IPR032675">
    <property type="entry name" value="LRR_dom_sf"/>
</dbReference>
<evidence type="ECO:0000256" key="5">
    <source>
        <dbReference type="SAM" id="SignalP"/>
    </source>
</evidence>